<dbReference type="EC" id="2.7.2.3" evidence="2 7"/>
<name>A0A1G2A6K6_9BACT</name>
<evidence type="ECO:0000256" key="1">
    <source>
        <dbReference type="ARBA" id="ARBA00000642"/>
    </source>
</evidence>
<reference evidence="10 11" key="1">
    <citation type="journal article" date="2016" name="Nat. Commun.">
        <title>Thousands of microbial genomes shed light on interconnected biogeochemical processes in an aquifer system.</title>
        <authorList>
            <person name="Anantharaman K."/>
            <person name="Brown C.T."/>
            <person name="Hug L.A."/>
            <person name="Sharon I."/>
            <person name="Castelle C.J."/>
            <person name="Probst A.J."/>
            <person name="Thomas B.C."/>
            <person name="Singh A."/>
            <person name="Wilkins M.J."/>
            <person name="Karaoz U."/>
            <person name="Brodie E.L."/>
            <person name="Williams K.H."/>
            <person name="Hubbard S.S."/>
            <person name="Banfield J.F."/>
        </authorList>
    </citation>
    <scope>NUCLEOTIDE SEQUENCE [LARGE SCALE GENOMIC DNA]</scope>
</reference>
<evidence type="ECO:0000256" key="7">
    <source>
        <dbReference type="HAMAP-Rule" id="MF_00145"/>
    </source>
</evidence>
<comment type="pathway">
    <text evidence="7">Carbohydrate degradation; glycolysis; pyruvate from D-glyceraldehyde 3-phosphate: step 2/5.</text>
</comment>
<comment type="similarity">
    <text evidence="7 9">Belongs to the phosphoglycerate kinase family.</text>
</comment>
<dbReference type="GO" id="GO:0006096">
    <property type="term" value="P:glycolytic process"/>
    <property type="evidence" value="ECO:0007669"/>
    <property type="project" value="UniProtKB-UniRule"/>
</dbReference>
<evidence type="ECO:0000313" key="11">
    <source>
        <dbReference type="Proteomes" id="UP000178315"/>
    </source>
</evidence>
<comment type="catalytic activity">
    <reaction evidence="1 7 9">
        <text>(2R)-3-phosphoglycerate + ATP = (2R)-3-phospho-glyceroyl phosphate + ADP</text>
        <dbReference type="Rhea" id="RHEA:14801"/>
        <dbReference type="ChEBI" id="CHEBI:30616"/>
        <dbReference type="ChEBI" id="CHEBI:57604"/>
        <dbReference type="ChEBI" id="CHEBI:58272"/>
        <dbReference type="ChEBI" id="CHEBI:456216"/>
        <dbReference type="EC" id="2.7.2.3"/>
    </reaction>
</comment>
<feature type="binding site" evidence="7">
    <location>
        <position position="156"/>
    </location>
    <ligand>
        <name>substrate</name>
    </ligand>
</feature>
<evidence type="ECO:0000256" key="9">
    <source>
        <dbReference type="RuleBase" id="RU000532"/>
    </source>
</evidence>
<dbReference type="InterPro" id="IPR036043">
    <property type="entry name" value="Phosphoglycerate_kinase_sf"/>
</dbReference>
<comment type="caution">
    <text evidence="7">Lacks conserved residue(s) required for the propagation of feature annotation.</text>
</comment>
<comment type="subcellular location">
    <subcellularLocation>
        <location evidence="7">Cytoplasm</location>
    </subcellularLocation>
</comment>
<dbReference type="GO" id="GO:0043531">
    <property type="term" value="F:ADP binding"/>
    <property type="evidence" value="ECO:0007669"/>
    <property type="project" value="TreeGrafter"/>
</dbReference>
<dbReference type="SUPFAM" id="SSF53748">
    <property type="entry name" value="Phosphoglycerate kinase"/>
    <property type="match status" value="1"/>
</dbReference>
<comment type="subunit">
    <text evidence="7">Monomer.</text>
</comment>
<dbReference type="EMBL" id="MHJU01000036">
    <property type="protein sequence ID" value="OGY72381.1"/>
    <property type="molecule type" value="Genomic_DNA"/>
</dbReference>
<evidence type="ECO:0000256" key="2">
    <source>
        <dbReference type="ARBA" id="ARBA00013061"/>
    </source>
</evidence>
<keyword evidence="3 7" id="KW-0808">Transferase</keyword>
<keyword evidence="7" id="KW-0324">Glycolysis</keyword>
<feature type="binding site" evidence="7 8">
    <location>
        <begin position="393"/>
        <end position="396"/>
    </location>
    <ligand>
        <name>ATP</name>
        <dbReference type="ChEBI" id="CHEBI:30616"/>
    </ligand>
</feature>
<keyword evidence="4 7" id="KW-0547">Nucleotide-binding</keyword>
<dbReference type="AlphaFoldDB" id="A0A1G2A6K6"/>
<evidence type="ECO:0000256" key="5">
    <source>
        <dbReference type="ARBA" id="ARBA00022777"/>
    </source>
</evidence>
<gene>
    <name evidence="7" type="primary">pgk</name>
    <name evidence="10" type="ORF">A3H61_03620</name>
</gene>
<dbReference type="GO" id="GO:0006094">
    <property type="term" value="P:gluconeogenesis"/>
    <property type="evidence" value="ECO:0007669"/>
    <property type="project" value="TreeGrafter"/>
</dbReference>
<dbReference type="Gene3D" id="3.40.50.1260">
    <property type="entry name" value="Phosphoglycerate kinase, N-terminal domain"/>
    <property type="match status" value="2"/>
</dbReference>
<protein>
    <recommendedName>
        <fullName evidence="2 7">Phosphoglycerate kinase</fullName>
        <ecNumber evidence="2 7">2.7.2.3</ecNumber>
    </recommendedName>
</protein>
<evidence type="ECO:0000313" key="10">
    <source>
        <dbReference type="EMBL" id="OGY72381.1"/>
    </source>
</evidence>
<feature type="binding site" evidence="7 8">
    <location>
        <position position="208"/>
    </location>
    <ligand>
        <name>ATP</name>
        <dbReference type="ChEBI" id="CHEBI:30616"/>
    </ligand>
</feature>
<evidence type="ECO:0000256" key="4">
    <source>
        <dbReference type="ARBA" id="ARBA00022741"/>
    </source>
</evidence>
<proteinExistence type="inferred from homology"/>
<evidence type="ECO:0000256" key="3">
    <source>
        <dbReference type="ARBA" id="ARBA00022679"/>
    </source>
</evidence>
<evidence type="ECO:0000256" key="6">
    <source>
        <dbReference type="ARBA" id="ARBA00022840"/>
    </source>
</evidence>
<dbReference type="Pfam" id="PF00162">
    <property type="entry name" value="PGK"/>
    <property type="match status" value="1"/>
</dbReference>
<keyword evidence="6 7" id="KW-0067">ATP-binding</keyword>
<dbReference type="InterPro" id="IPR001576">
    <property type="entry name" value="Phosphoglycerate_kinase"/>
</dbReference>
<organism evidence="10 11">
    <name type="scientific">Candidatus Jacksonbacteria bacterium RIFCSPLOWO2_02_FULL_44_20</name>
    <dbReference type="NCBI Taxonomy" id="1798460"/>
    <lineage>
        <taxon>Bacteria</taxon>
        <taxon>Candidatus Jacksoniibacteriota</taxon>
    </lineage>
</organism>
<dbReference type="GO" id="GO:0005524">
    <property type="term" value="F:ATP binding"/>
    <property type="evidence" value="ECO:0007669"/>
    <property type="project" value="UniProtKB-KW"/>
</dbReference>
<dbReference type="UniPathway" id="UPA00109">
    <property type="reaction ID" value="UER00185"/>
</dbReference>
<dbReference type="InterPro" id="IPR015824">
    <property type="entry name" value="Phosphoglycerate_kinase_N"/>
</dbReference>
<keyword evidence="7" id="KW-0963">Cytoplasm</keyword>
<keyword evidence="5 7" id="KW-0418">Kinase</keyword>
<dbReference type="PIRSF" id="PIRSF000724">
    <property type="entry name" value="Pgk"/>
    <property type="match status" value="1"/>
</dbReference>
<dbReference type="GO" id="GO:0004618">
    <property type="term" value="F:phosphoglycerate kinase activity"/>
    <property type="evidence" value="ECO:0007669"/>
    <property type="project" value="UniProtKB-UniRule"/>
</dbReference>
<accession>A0A1G2A6K6</accession>
<feature type="binding site" evidence="7">
    <location>
        <position position="39"/>
    </location>
    <ligand>
        <name>substrate</name>
    </ligand>
</feature>
<sequence length="435" mass="47405">MLKTLDRADIKGKKILLRVGYDITLKKEGDTWVVPDDERIRATLPTIQYLLEQGCAIIVMGGWIGRPKPGVVEEKYKMDPVARRLAELLGKPVKKFDETVGKAVEEAIFTIKHGEIIMLENTRFNKGETEADPSLAREMAKLGDFVVFDAFAQAMRVHASTTGILENHRSTSCVGLLMERELTVLGQILKSPMEPFVVVLGGAKVSDKIAMVQNFLDKVGIVLVGGALANPFFQAKGMDVGGSLTESVFVDEAKGVTYNAVEIAKTLLSNTARKSVPHELIPFTWPNGERVALSKIQLPLDVIIAKKKPDGGFFDKTVVIKKLNGQQKLCNNDEAILDIGHTTSFVYNEVIKRGRTIFWNGPMGYFEDFNFRDGTRSIANAVADSNGFSVIGGGDTEGVIAKFNLAGRFGHVSTGGGASLSLLAGEELAVLKYLN</sequence>
<feature type="binding site" evidence="7 8">
    <location>
        <position position="367"/>
    </location>
    <ligand>
        <name>ATP</name>
        <dbReference type="ChEBI" id="CHEBI:30616"/>
    </ligand>
</feature>
<dbReference type="HAMAP" id="MF_00145">
    <property type="entry name" value="Phosphoglyc_kinase"/>
    <property type="match status" value="1"/>
</dbReference>
<evidence type="ECO:0000256" key="8">
    <source>
        <dbReference type="PIRSR" id="PIRSR000724-2"/>
    </source>
</evidence>
<dbReference type="PRINTS" id="PR00477">
    <property type="entry name" value="PHGLYCKINASE"/>
</dbReference>
<dbReference type="Proteomes" id="UP000178315">
    <property type="component" value="Unassembled WGS sequence"/>
</dbReference>
<dbReference type="PANTHER" id="PTHR11406:SF23">
    <property type="entry name" value="PHOSPHOGLYCERATE KINASE 1, CHLOROPLASTIC-RELATED"/>
    <property type="match status" value="1"/>
</dbReference>
<comment type="caution">
    <text evidence="10">The sequence shown here is derived from an EMBL/GenBank/DDBJ whole genome shotgun (WGS) entry which is preliminary data.</text>
</comment>
<feature type="binding site" evidence="7">
    <location>
        <position position="123"/>
    </location>
    <ligand>
        <name>substrate</name>
    </ligand>
</feature>
<dbReference type="PANTHER" id="PTHR11406">
    <property type="entry name" value="PHOSPHOGLYCERATE KINASE"/>
    <property type="match status" value="1"/>
</dbReference>
<dbReference type="GO" id="GO:0005829">
    <property type="term" value="C:cytosol"/>
    <property type="evidence" value="ECO:0007669"/>
    <property type="project" value="TreeGrafter"/>
</dbReference>